<dbReference type="InterPro" id="IPR006101">
    <property type="entry name" value="Glyco_hydro_2"/>
</dbReference>
<dbReference type="GO" id="GO:0005975">
    <property type="term" value="P:carbohydrate metabolic process"/>
    <property type="evidence" value="ECO:0007669"/>
    <property type="project" value="InterPro"/>
</dbReference>
<dbReference type="RefSeq" id="WP_073082991.1">
    <property type="nucleotide sequence ID" value="NZ_FRBL01000006.1"/>
</dbReference>
<accession>A0A1M7FDG8</accession>
<dbReference type="Gene3D" id="2.60.40.10">
    <property type="entry name" value="Immunoglobulins"/>
    <property type="match status" value="2"/>
</dbReference>
<dbReference type="InterPro" id="IPR006102">
    <property type="entry name" value="Ig-like_GH2"/>
</dbReference>
<dbReference type="Pfam" id="PF02837">
    <property type="entry name" value="Glyco_hydro_2_N"/>
    <property type="match status" value="1"/>
</dbReference>
<organism evidence="7 8">
    <name type="scientific">Chitinophaga jiangningensis</name>
    <dbReference type="NCBI Taxonomy" id="1419482"/>
    <lineage>
        <taxon>Bacteria</taxon>
        <taxon>Pseudomonadati</taxon>
        <taxon>Bacteroidota</taxon>
        <taxon>Chitinophagia</taxon>
        <taxon>Chitinophagales</taxon>
        <taxon>Chitinophagaceae</taxon>
        <taxon>Chitinophaga</taxon>
    </lineage>
</organism>
<dbReference type="SUPFAM" id="SSF49303">
    <property type="entry name" value="beta-Galactosidase/glucuronidase domain"/>
    <property type="match status" value="1"/>
</dbReference>
<dbReference type="OrthoDB" id="9801077at2"/>
<evidence type="ECO:0000313" key="8">
    <source>
        <dbReference type="Proteomes" id="UP000184420"/>
    </source>
</evidence>
<dbReference type="SUPFAM" id="SSF51445">
    <property type="entry name" value="(Trans)glycosidases"/>
    <property type="match status" value="1"/>
</dbReference>
<keyword evidence="3" id="KW-0326">Glycosidase</keyword>
<evidence type="ECO:0000259" key="4">
    <source>
        <dbReference type="Pfam" id="PF00703"/>
    </source>
</evidence>
<feature type="domain" description="Glycoside hydrolase family 2 immunoglobulin-like beta-sandwich" evidence="4">
    <location>
        <begin position="189"/>
        <end position="294"/>
    </location>
</feature>
<dbReference type="InterPro" id="IPR006103">
    <property type="entry name" value="Glyco_hydro_2_cat"/>
</dbReference>
<sequence>MKKQFIAGLILSACIQQSIAQSRTAVPFNQNWQFTKADYTPKDSAVPHTWETVNLPHTWNNRDMQAGKDFYAGNGLYKKTLELDPALQNKQVYLRFEGAGQVADVYVNNKFIGQHRGGYSAFIMDISAALKFGAENTILVKVNNEPRKDVIPINNNLFGIYGGIYRPVQLLILDKLHISTTDNASPGVYIRQQNVSAAGADITVTTKLTNRYEQAQTAQLSTRIYTQKNELVKDLKKTIRILPQGPQQFEQPVHIGQPHLWNGLKDPHLYKVVVTLIGANGQVIDEVTQPLGIRKFEIKPGKGFYLNDQPYRLYGVCRHQDWWGYGSALENWQHAQDLETIREIGANSIRFAHYQQADYIYAKCDSIGFVIWAEVPFVNAVSGQEGDNAKQQIAELVKQQYNHPSIYTWGMHNEVYEKRPSDYVRALTAEMVDIAKSIDPDRYTVSTNGYGTMSRPENRQGDIQGMNRYYGWYEGNTPDLEQWVAGLEKDYPEHNVVLAEYGGDGNIFQHAETLPEVEYNGAFMPEERETRIHEIQWGIIAKHPYLVSSYLWNMFDFCAPMWSRGGIPARNMKGMVTFDRQTKKDVFYWYKANWSQEPVVYISDRRLVERKQPVTTVTVYDNIGTPVLTLNGKKLPAPKAGTTSVHYVYENVKLKKGKNLLVCTGVKDGKTYTDQVEWVLK</sequence>
<evidence type="ECO:0000313" key="7">
    <source>
        <dbReference type="EMBL" id="SHM02005.1"/>
    </source>
</evidence>
<dbReference type="InterPro" id="IPR013783">
    <property type="entry name" value="Ig-like_fold"/>
</dbReference>
<dbReference type="STRING" id="1419482.SAMN05444266_10696"/>
<keyword evidence="8" id="KW-1185">Reference proteome</keyword>
<evidence type="ECO:0000256" key="3">
    <source>
        <dbReference type="ARBA" id="ARBA00023295"/>
    </source>
</evidence>
<protein>
    <submittedName>
        <fullName evidence="7">Beta-galactosidase</fullName>
    </submittedName>
</protein>
<gene>
    <name evidence="7" type="ORF">SAMN05444266_10696</name>
</gene>
<evidence type="ECO:0000259" key="5">
    <source>
        <dbReference type="Pfam" id="PF02836"/>
    </source>
</evidence>
<reference evidence="7 8" key="1">
    <citation type="submission" date="2016-11" db="EMBL/GenBank/DDBJ databases">
        <authorList>
            <person name="Jaros S."/>
            <person name="Januszkiewicz K."/>
            <person name="Wedrychowicz H."/>
        </authorList>
    </citation>
    <scope>NUCLEOTIDE SEQUENCE [LARGE SCALE GENOMIC DNA]</scope>
    <source>
        <strain evidence="7 8">DSM 27406</strain>
    </source>
</reference>
<dbReference type="GO" id="GO:0004553">
    <property type="term" value="F:hydrolase activity, hydrolyzing O-glycosyl compounds"/>
    <property type="evidence" value="ECO:0007669"/>
    <property type="project" value="InterPro"/>
</dbReference>
<dbReference type="EMBL" id="FRBL01000006">
    <property type="protein sequence ID" value="SHM02005.1"/>
    <property type="molecule type" value="Genomic_DNA"/>
</dbReference>
<dbReference type="AlphaFoldDB" id="A0A1M7FDG8"/>
<dbReference type="Pfam" id="PF00703">
    <property type="entry name" value="Glyco_hydro_2"/>
    <property type="match status" value="1"/>
</dbReference>
<dbReference type="InterPro" id="IPR017853">
    <property type="entry name" value="GH"/>
</dbReference>
<dbReference type="Pfam" id="PF02836">
    <property type="entry name" value="Glyco_hydro_2_C"/>
    <property type="match status" value="1"/>
</dbReference>
<dbReference type="InterPro" id="IPR008979">
    <property type="entry name" value="Galactose-bd-like_sf"/>
</dbReference>
<proteinExistence type="inferred from homology"/>
<keyword evidence="2" id="KW-0378">Hydrolase</keyword>
<dbReference type="SUPFAM" id="SSF49785">
    <property type="entry name" value="Galactose-binding domain-like"/>
    <property type="match status" value="1"/>
</dbReference>
<dbReference type="Proteomes" id="UP000184420">
    <property type="component" value="Unassembled WGS sequence"/>
</dbReference>
<dbReference type="PANTHER" id="PTHR42732">
    <property type="entry name" value="BETA-GALACTOSIDASE"/>
    <property type="match status" value="1"/>
</dbReference>
<dbReference type="PANTHER" id="PTHR42732:SF1">
    <property type="entry name" value="BETA-MANNOSIDASE"/>
    <property type="match status" value="1"/>
</dbReference>
<dbReference type="InterPro" id="IPR006104">
    <property type="entry name" value="Glyco_hydro_2_N"/>
</dbReference>
<dbReference type="Gene3D" id="3.20.20.80">
    <property type="entry name" value="Glycosidases"/>
    <property type="match status" value="1"/>
</dbReference>
<feature type="domain" description="Glycoside hydrolase family 2 catalytic" evidence="5">
    <location>
        <begin position="302"/>
        <end position="588"/>
    </location>
</feature>
<dbReference type="InterPro" id="IPR036156">
    <property type="entry name" value="Beta-gal/glucu_dom_sf"/>
</dbReference>
<dbReference type="Gene3D" id="2.60.120.260">
    <property type="entry name" value="Galactose-binding domain-like"/>
    <property type="match status" value="1"/>
</dbReference>
<comment type="similarity">
    <text evidence="1">Belongs to the glycosyl hydrolase 2 family.</text>
</comment>
<feature type="domain" description="Glycosyl hydrolases family 2 sugar binding" evidence="6">
    <location>
        <begin position="54"/>
        <end position="171"/>
    </location>
</feature>
<name>A0A1M7FDG8_9BACT</name>
<dbReference type="InterPro" id="IPR051913">
    <property type="entry name" value="GH2_Domain-Containing"/>
</dbReference>
<dbReference type="PRINTS" id="PR00132">
    <property type="entry name" value="GLHYDRLASE2"/>
</dbReference>
<evidence type="ECO:0000256" key="2">
    <source>
        <dbReference type="ARBA" id="ARBA00022801"/>
    </source>
</evidence>
<evidence type="ECO:0000256" key="1">
    <source>
        <dbReference type="ARBA" id="ARBA00007401"/>
    </source>
</evidence>
<evidence type="ECO:0000259" key="6">
    <source>
        <dbReference type="Pfam" id="PF02837"/>
    </source>
</evidence>